<gene>
    <name evidence="2" type="ORF">HNQ60_002597</name>
</gene>
<reference evidence="2 3" key="1">
    <citation type="submission" date="2020-08" db="EMBL/GenBank/DDBJ databases">
        <title>Genomic Encyclopedia of Type Strains, Phase IV (KMG-IV): sequencing the most valuable type-strain genomes for metagenomic binning, comparative biology and taxonomic classification.</title>
        <authorList>
            <person name="Goeker M."/>
        </authorList>
    </citation>
    <scope>NUCLEOTIDE SEQUENCE [LARGE SCALE GENOMIC DNA]</scope>
    <source>
        <strain evidence="2 3">DSM 26723</strain>
    </source>
</reference>
<name>A0A841HLG7_9GAMM</name>
<proteinExistence type="predicted"/>
<evidence type="ECO:0000313" key="2">
    <source>
        <dbReference type="EMBL" id="MBB6093716.1"/>
    </source>
</evidence>
<accession>A0A841HLG7</accession>
<protein>
    <submittedName>
        <fullName evidence="2">Uncharacterized protein</fullName>
    </submittedName>
</protein>
<keyword evidence="1" id="KW-0732">Signal</keyword>
<dbReference type="RefSeq" id="WP_184332373.1">
    <property type="nucleotide sequence ID" value="NZ_JACHHZ010000003.1"/>
</dbReference>
<evidence type="ECO:0000313" key="3">
    <source>
        <dbReference type="Proteomes" id="UP000588068"/>
    </source>
</evidence>
<feature type="chain" id="PRO_5032523416" evidence="1">
    <location>
        <begin position="23"/>
        <end position="344"/>
    </location>
</feature>
<dbReference type="EMBL" id="JACHHZ010000003">
    <property type="protein sequence ID" value="MBB6093716.1"/>
    <property type="molecule type" value="Genomic_DNA"/>
</dbReference>
<dbReference type="AlphaFoldDB" id="A0A841HLG7"/>
<dbReference type="Proteomes" id="UP000588068">
    <property type="component" value="Unassembled WGS sequence"/>
</dbReference>
<feature type="signal peptide" evidence="1">
    <location>
        <begin position="1"/>
        <end position="22"/>
    </location>
</feature>
<sequence>MISRSKWIGVGAIAFFTVSAFADVTPKVQPGYKAPRTEYGQPDLQGNWTNATLTPVERDPKYGDQLVIGDKDAKALEQENQDFRDEQNKPTDPSHGIEDLPKDCGGGFSGVNCGYNNFWVDPGSHLMSINGEKRTSIIVEPKNGRFPALTAQGQARLMQMYAAFRGPNGADGPEVRPLGERCILSFDSSAGPPMLPLLYNNNYQIVQTDDVVMIHVEMVHDVRMVRLNAQHGPSSVRKWLGDSIGRWEGDTLVIETTNFKKEQSFRGSSENMKVVERLTRVSPNQIVYSFTIEDPANYTAPFSGQLAFNATNEKIYEYACHEGNYALPGILAGAREQEKTAAKK</sequence>
<keyword evidence="3" id="KW-1185">Reference proteome</keyword>
<comment type="caution">
    <text evidence="2">The sequence shown here is derived from an EMBL/GenBank/DDBJ whole genome shotgun (WGS) entry which is preliminary data.</text>
</comment>
<evidence type="ECO:0000256" key="1">
    <source>
        <dbReference type="SAM" id="SignalP"/>
    </source>
</evidence>
<organism evidence="2 3">
    <name type="scientific">Povalibacter uvarum</name>
    <dbReference type="NCBI Taxonomy" id="732238"/>
    <lineage>
        <taxon>Bacteria</taxon>
        <taxon>Pseudomonadati</taxon>
        <taxon>Pseudomonadota</taxon>
        <taxon>Gammaproteobacteria</taxon>
        <taxon>Steroidobacterales</taxon>
        <taxon>Steroidobacteraceae</taxon>
        <taxon>Povalibacter</taxon>
    </lineage>
</organism>